<evidence type="ECO:0000256" key="2">
    <source>
        <dbReference type="ARBA" id="ARBA00022448"/>
    </source>
</evidence>
<evidence type="ECO:0000313" key="8">
    <source>
        <dbReference type="EMBL" id="ALB28413.1"/>
    </source>
</evidence>
<dbReference type="PROSITE" id="PS00371">
    <property type="entry name" value="PTS_EIIA_TYPE_1_HIS"/>
    <property type="match status" value="1"/>
</dbReference>
<keyword evidence="9" id="KW-1185">Reference proteome</keyword>
<dbReference type="NCBIfam" id="TIGR00830">
    <property type="entry name" value="PTBA"/>
    <property type="match status" value="1"/>
</dbReference>
<dbReference type="EMBL" id="CP012559">
    <property type="protein sequence ID" value="ALB28413.1"/>
    <property type="molecule type" value="Genomic_DNA"/>
</dbReference>
<evidence type="ECO:0000256" key="4">
    <source>
        <dbReference type="ARBA" id="ARBA00022679"/>
    </source>
</evidence>
<dbReference type="RefSeq" id="WP_041501682.1">
    <property type="nucleotide sequence ID" value="NZ_BJDV01000019.1"/>
</dbReference>
<evidence type="ECO:0000256" key="1">
    <source>
        <dbReference type="ARBA" id="ARBA00004496"/>
    </source>
</evidence>
<keyword evidence="4" id="KW-0808">Transferase</keyword>
<evidence type="ECO:0000259" key="7">
    <source>
        <dbReference type="PROSITE" id="PS51093"/>
    </source>
</evidence>
<dbReference type="GO" id="GO:0005737">
    <property type="term" value="C:cytoplasm"/>
    <property type="evidence" value="ECO:0007669"/>
    <property type="project" value="UniProtKB-SubCell"/>
</dbReference>
<keyword evidence="2" id="KW-0813">Transport</keyword>
<gene>
    <name evidence="8" type="ORF">JP39_03015</name>
</gene>
<dbReference type="OrthoDB" id="9769191at2"/>
<dbReference type="KEGG" id="lhi:JP39_03015"/>
<sequence length="160" mass="16997">MFGFNKHESTDELIAPIDGTIVNLKTVSDPVFAQGMMGDGFAIKPDLSSSELLAPISGKVTVAQGHAVGIERDDGLEFLIHIGIDTVSLKGAPFTIFVKQGKKVKAGTPLVDIDWNQIITNKLDPTVMVLIPNSKTNLGSLNVAEEPVTKNQSIGQATAK</sequence>
<dbReference type="SUPFAM" id="SSF51261">
    <property type="entry name" value="Duplicated hybrid motif"/>
    <property type="match status" value="1"/>
</dbReference>
<dbReference type="InterPro" id="IPR001127">
    <property type="entry name" value="PTS_EIIA_1_perm"/>
</dbReference>
<keyword evidence="3" id="KW-0762">Sugar transport</keyword>
<dbReference type="GO" id="GO:0009401">
    <property type="term" value="P:phosphoenolpyruvate-dependent sugar phosphotransferase system"/>
    <property type="evidence" value="ECO:0007669"/>
    <property type="project" value="UniProtKB-KW"/>
</dbReference>
<keyword evidence="6" id="KW-0418">Kinase</keyword>
<evidence type="ECO:0000313" key="9">
    <source>
        <dbReference type="Proteomes" id="UP000061546"/>
    </source>
</evidence>
<dbReference type="PANTHER" id="PTHR45008:SF1">
    <property type="entry name" value="PTS SYSTEM GLUCOSE-SPECIFIC EIIA COMPONENT"/>
    <property type="match status" value="1"/>
</dbReference>
<name>A0A0K2LB44_9LACO</name>
<dbReference type="PANTHER" id="PTHR45008">
    <property type="entry name" value="PTS SYSTEM GLUCOSE-SPECIFIC EIIA COMPONENT"/>
    <property type="match status" value="1"/>
</dbReference>
<keyword evidence="5" id="KW-0598">Phosphotransferase system</keyword>
<comment type="subcellular location">
    <subcellularLocation>
        <location evidence="1">Cytoplasm</location>
    </subcellularLocation>
</comment>
<dbReference type="Pfam" id="PF00358">
    <property type="entry name" value="PTS_EIIA_1"/>
    <property type="match status" value="1"/>
</dbReference>
<dbReference type="STRING" id="1074467.JP39_03015"/>
<evidence type="ECO:0000256" key="5">
    <source>
        <dbReference type="ARBA" id="ARBA00022683"/>
    </source>
</evidence>
<accession>A0A0K2LB44</accession>
<dbReference type="Gene3D" id="2.70.70.10">
    <property type="entry name" value="Glucose Permease (Domain IIA)"/>
    <property type="match status" value="1"/>
</dbReference>
<feature type="domain" description="PTS EIIA type-1" evidence="7">
    <location>
        <begin position="29"/>
        <end position="133"/>
    </location>
</feature>
<dbReference type="PROSITE" id="PS51093">
    <property type="entry name" value="PTS_EIIA_TYPE_1"/>
    <property type="match status" value="1"/>
</dbReference>
<organism evidence="8 9">
    <name type="scientific">Companilactobacillus heilongjiangensis</name>
    <dbReference type="NCBI Taxonomy" id="1074467"/>
    <lineage>
        <taxon>Bacteria</taxon>
        <taxon>Bacillati</taxon>
        <taxon>Bacillota</taxon>
        <taxon>Bacilli</taxon>
        <taxon>Lactobacillales</taxon>
        <taxon>Lactobacillaceae</taxon>
        <taxon>Companilactobacillus</taxon>
    </lineage>
</organism>
<dbReference type="GO" id="GO:0016301">
    <property type="term" value="F:kinase activity"/>
    <property type="evidence" value="ECO:0007669"/>
    <property type="project" value="UniProtKB-KW"/>
</dbReference>
<reference evidence="8 9" key="1">
    <citation type="submission" date="2015-08" db="EMBL/GenBank/DDBJ databases">
        <title>Genomic sequence of Lactobacillus heilongjiangensis DSM 28069, isolated from Chinese traditional pickle.</title>
        <authorList>
            <person name="Jiang X."/>
            <person name="Zheng B."/>
            <person name="Cheng H."/>
        </authorList>
    </citation>
    <scope>NUCLEOTIDE SEQUENCE [LARGE SCALE GENOMIC DNA]</scope>
    <source>
        <strain evidence="8 9">DSM 28069</strain>
    </source>
</reference>
<dbReference type="Proteomes" id="UP000061546">
    <property type="component" value="Chromosome"/>
</dbReference>
<protein>
    <recommendedName>
        <fullName evidence="7">PTS EIIA type-1 domain-containing protein</fullName>
    </recommendedName>
</protein>
<evidence type="ECO:0000256" key="3">
    <source>
        <dbReference type="ARBA" id="ARBA00022597"/>
    </source>
</evidence>
<proteinExistence type="predicted"/>
<dbReference type="InterPro" id="IPR050890">
    <property type="entry name" value="PTS_EIIA_component"/>
</dbReference>
<dbReference type="InterPro" id="IPR011055">
    <property type="entry name" value="Dup_hybrid_motif"/>
</dbReference>
<evidence type="ECO:0000256" key="6">
    <source>
        <dbReference type="ARBA" id="ARBA00022777"/>
    </source>
</evidence>
<dbReference type="AlphaFoldDB" id="A0A0K2LB44"/>